<dbReference type="WBParaSite" id="ALUE_0000040401-mRNA-1">
    <property type="protein sequence ID" value="ALUE_0000040401-mRNA-1"/>
    <property type="gene ID" value="ALUE_0000040401"/>
</dbReference>
<proteinExistence type="predicted"/>
<protein>
    <submittedName>
        <fullName evidence="2">Uncharacterized protein</fullName>
    </submittedName>
</protein>
<reference evidence="2" key="1">
    <citation type="submission" date="2017-02" db="UniProtKB">
        <authorList>
            <consortium name="WormBaseParasite"/>
        </authorList>
    </citation>
    <scope>IDENTIFICATION</scope>
</reference>
<keyword evidence="1" id="KW-1185">Reference proteome</keyword>
<evidence type="ECO:0000313" key="1">
    <source>
        <dbReference type="Proteomes" id="UP000036681"/>
    </source>
</evidence>
<dbReference type="AlphaFoldDB" id="A0A0M3HFV9"/>
<accession>A0A0M3HFV9</accession>
<evidence type="ECO:0000313" key="2">
    <source>
        <dbReference type="WBParaSite" id="ALUE_0000040401-mRNA-1"/>
    </source>
</evidence>
<organism evidence="1 2">
    <name type="scientific">Ascaris lumbricoides</name>
    <name type="common">Giant roundworm</name>
    <dbReference type="NCBI Taxonomy" id="6252"/>
    <lineage>
        <taxon>Eukaryota</taxon>
        <taxon>Metazoa</taxon>
        <taxon>Ecdysozoa</taxon>
        <taxon>Nematoda</taxon>
        <taxon>Chromadorea</taxon>
        <taxon>Rhabditida</taxon>
        <taxon>Spirurina</taxon>
        <taxon>Ascaridomorpha</taxon>
        <taxon>Ascaridoidea</taxon>
        <taxon>Ascarididae</taxon>
        <taxon>Ascaris</taxon>
    </lineage>
</organism>
<dbReference type="Proteomes" id="UP000036681">
    <property type="component" value="Unplaced"/>
</dbReference>
<name>A0A0M3HFV9_ASCLU</name>
<sequence>MFCTTLMIVSDLELFTLSAGFFENIGNTARNCRM</sequence>